<dbReference type="AlphaFoldDB" id="R4WE74"/>
<dbReference type="GO" id="GO:0005666">
    <property type="term" value="C:RNA polymerase III complex"/>
    <property type="evidence" value="ECO:0007669"/>
    <property type="project" value="InterPro"/>
</dbReference>
<protein>
    <recommendedName>
        <fullName evidence="3">DNA-directed RNA polymerase III subunit RPC9</fullName>
    </recommendedName>
</protein>
<evidence type="ECO:0000256" key="5">
    <source>
        <dbReference type="ARBA" id="ARBA00023163"/>
    </source>
</evidence>
<dbReference type="Pfam" id="PF03874">
    <property type="entry name" value="RNA_pol_Rpb4"/>
    <property type="match status" value="1"/>
</dbReference>
<reference evidence="11" key="1">
    <citation type="journal article" date="2013" name="PLoS ONE">
        <title>Gene expression in gut symbiotic organ of stinkbug affected by extracellular bacterial symbiont.</title>
        <authorList>
            <person name="Futahashi R."/>
            <person name="Tanaka K."/>
            <person name="Tanahashi M."/>
            <person name="Nikoh N."/>
            <person name="Kikuchi Y."/>
            <person name="Lee B.L."/>
            <person name="Fukatsu T."/>
        </authorList>
    </citation>
    <scope>NUCLEOTIDE SEQUENCE</scope>
    <source>
        <tissue evidence="11">Midgut</tissue>
    </source>
</reference>
<dbReference type="EMBL" id="AK418169">
    <property type="protein sequence ID" value="BAN21384.1"/>
    <property type="molecule type" value="mRNA"/>
</dbReference>
<dbReference type="InterPro" id="IPR010997">
    <property type="entry name" value="HRDC-like_sf"/>
</dbReference>
<sequence length="124" mass="14130">MEIKSAKVGSLCNFEVLNLLNELKFTRKNNVRSGSQLATVVYEASQYLQHLNIGQNEVQVRNLLKELSSFPVRLTYNEKLMIVNTLPRTSLELSLLINGYDDRLTEEQIHDLLGIISRTSPEPI</sequence>
<comment type="function">
    <text evidence="7">Accessory protein for the calcitonin gene-related peptide (CGRP) receptor. It modulates CGRP responsiveness in a variety of tissues.</text>
</comment>
<name>R4WE74_RIPPE</name>
<evidence type="ECO:0000256" key="1">
    <source>
        <dbReference type="ARBA" id="ARBA00004123"/>
    </source>
</evidence>
<dbReference type="InterPro" id="IPR038846">
    <property type="entry name" value="RPC9"/>
</dbReference>
<evidence type="ECO:0000256" key="6">
    <source>
        <dbReference type="ARBA" id="ARBA00023242"/>
    </source>
</evidence>
<dbReference type="PANTHER" id="PTHR15561:SF0">
    <property type="entry name" value="DNA-DIRECTED RNA POLYMERASE III SUBUNIT RPC9"/>
    <property type="match status" value="1"/>
</dbReference>
<dbReference type="InterPro" id="IPR005574">
    <property type="entry name" value="Rpb4/RPC9"/>
</dbReference>
<dbReference type="SMART" id="SM00657">
    <property type="entry name" value="RPOL4c"/>
    <property type="match status" value="1"/>
</dbReference>
<dbReference type="Gene3D" id="1.20.1250.40">
    <property type="match status" value="1"/>
</dbReference>
<evidence type="ECO:0000256" key="4">
    <source>
        <dbReference type="ARBA" id="ARBA00022478"/>
    </source>
</evidence>
<feature type="domain" description="RNA polymerase Rpb4/RPC9 core" evidence="10">
    <location>
        <begin position="1"/>
        <end position="123"/>
    </location>
</feature>
<dbReference type="PANTHER" id="PTHR15561">
    <property type="entry name" value="CALCITONIN GENE-RELATED PEPTIDE-RECEPTOR COMPONENT PROTEIN"/>
    <property type="match status" value="1"/>
</dbReference>
<comment type="subunit">
    <text evidence="8">Component of the RNA polymerase III complex consisting of 17 subunits: a ten-subunit horseshoe-shaped catalytic core composed of POLR3A/RPC1, POLR3B/RPC2, POLR1C/RPAC1, POLR1D/RPAC2, POLR3K/RPC10, POLR2E/RPABC1, POLR2F/RPABC2, POLR2H/RPABC3, POLR2K/RPABC4 and POLR2L/RPABC5; a mobile stalk composed of two subunits POLR3H/RPC8 and CRCP/RPC9, protruding from the core and functioning primarily in transcription initiation; and additional subunits homologous to general transcription factors of the RNA polymerase II machinery, POLR3C/RPC3-POLR3F/RPC6-POLR3G/RPC7 heterotrimer required for transcription initiation and POLR3D/RPC4-POLR3E/RPC5 heterodimer involved in both transcription initiation and termination.</text>
</comment>
<comment type="subcellular location">
    <subcellularLocation>
        <location evidence="1">Nucleus</location>
    </subcellularLocation>
</comment>
<comment type="function">
    <text evidence="9">DNA-dependent RNA polymerase catalyzes the transcription of DNA into RNA using the four ribonucleoside triphosphates as substrates. Specific peripheric component of RNA polymerase III (Pol III) which synthesizes small non-coding RNAs including 5S rRNA, snRNAs, tRNAs and miRNAs from at least 500 distinct genomic loci. With POLR3H/RPC8 forms a mobile stalk that protrudes from Pol III core and functions primarily in transcription initiation. Pol III plays a key role in sensing and limiting infection by intracellular bacteria and DNA viruses. Acts as nuclear and cytosolic DNA sensor involved in innate immune response. Can sense non-self dsDNA that serves as template for transcription into dsRNA. The non-self RNA polymerase III transcripts, such as Epstein-Barr virus-encoded RNAs (EBERs) induce type I interferon and NF-kappa-B through the RIG-I pathway.</text>
</comment>
<evidence type="ECO:0000256" key="3">
    <source>
        <dbReference type="ARBA" id="ARBA00016672"/>
    </source>
</evidence>
<dbReference type="GO" id="GO:0000166">
    <property type="term" value="F:nucleotide binding"/>
    <property type="evidence" value="ECO:0007669"/>
    <property type="project" value="InterPro"/>
</dbReference>
<evidence type="ECO:0000256" key="8">
    <source>
        <dbReference type="ARBA" id="ARBA00044007"/>
    </source>
</evidence>
<proteinExistence type="evidence at transcript level"/>
<evidence type="ECO:0000259" key="10">
    <source>
        <dbReference type="SMART" id="SM00657"/>
    </source>
</evidence>
<evidence type="ECO:0000313" key="11">
    <source>
        <dbReference type="EMBL" id="BAN21384.1"/>
    </source>
</evidence>
<dbReference type="GO" id="GO:0006384">
    <property type="term" value="P:transcription initiation at RNA polymerase III promoter"/>
    <property type="evidence" value="ECO:0007669"/>
    <property type="project" value="InterPro"/>
</dbReference>
<comment type="similarity">
    <text evidence="2">Belongs to the eukaryotic RPC9 RNA polymerase subunit family.</text>
</comment>
<dbReference type="InterPro" id="IPR038324">
    <property type="entry name" value="Rpb4/RPC9_sf"/>
</dbReference>
<accession>R4WE74</accession>
<organism evidence="11">
    <name type="scientific">Riptortus pedestris</name>
    <name type="common">Bean bug</name>
    <dbReference type="NCBI Taxonomy" id="329032"/>
    <lineage>
        <taxon>Eukaryota</taxon>
        <taxon>Metazoa</taxon>
        <taxon>Ecdysozoa</taxon>
        <taxon>Arthropoda</taxon>
        <taxon>Hexapoda</taxon>
        <taxon>Insecta</taxon>
        <taxon>Pterygota</taxon>
        <taxon>Neoptera</taxon>
        <taxon>Paraneoptera</taxon>
        <taxon>Hemiptera</taxon>
        <taxon>Heteroptera</taxon>
        <taxon>Panheteroptera</taxon>
        <taxon>Pentatomomorpha</taxon>
        <taxon>Coreoidea</taxon>
        <taxon>Alydidae</taxon>
        <taxon>Riptortus</taxon>
    </lineage>
</organism>
<dbReference type="SUPFAM" id="SSF47819">
    <property type="entry name" value="HRDC-like"/>
    <property type="match status" value="1"/>
</dbReference>
<evidence type="ECO:0000256" key="9">
    <source>
        <dbReference type="ARBA" id="ARBA00045808"/>
    </source>
</evidence>
<keyword evidence="6" id="KW-0539">Nucleus</keyword>
<evidence type="ECO:0000256" key="2">
    <source>
        <dbReference type="ARBA" id="ARBA00006898"/>
    </source>
</evidence>
<dbReference type="InterPro" id="IPR006590">
    <property type="entry name" value="RNA_pol_Rpb4/RPC9_core"/>
</dbReference>
<evidence type="ECO:0000256" key="7">
    <source>
        <dbReference type="ARBA" id="ARBA00043924"/>
    </source>
</evidence>
<keyword evidence="4" id="KW-0240">DNA-directed RNA polymerase</keyword>
<keyword evidence="5" id="KW-0804">Transcription</keyword>